<dbReference type="RefSeq" id="WP_036685607.1">
    <property type="nucleotide sequence ID" value="NZ_JNVM01000016.1"/>
</dbReference>
<evidence type="ECO:0000256" key="2">
    <source>
        <dbReference type="ARBA" id="ARBA00023002"/>
    </source>
</evidence>
<dbReference type="Proteomes" id="UP000028123">
    <property type="component" value="Unassembled WGS sequence"/>
</dbReference>
<feature type="domain" description="Gfo/Idh/MocA-like oxidoreductase N-terminal" evidence="3">
    <location>
        <begin position="6"/>
        <end position="124"/>
    </location>
</feature>
<dbReference type="Pfam" id="PF01408">
    <property type="entry name" value="GFO_IDH_MocA"/>
    <property type="match status" value="1"/>
</dbReference>
<dbReference type="InterPro" id="IPR036291">
    <property type="entry name" value="NAD(P)-bd_dom_sf"/>
</dbReference>
<dbReference type="eggNOG" id="COG0673">
    <property type="taxonomic scope" value="Bacteria"/>
</dbReference>
<dbReference type="Pfam" id="PF22725">
    <property type="entry name" value="GFO_IDH_MocA_C3"/>
    <property type="match status" value="1"/>
</dbReference>
<dbReference type="PANTHER" id="PTHR22604:SF105">
    <property type="entry name" value="TRANS-1,2-DIHYDROBENZENE-1,2-DIOL DEHYDROGENASE"/>
    <property type="match status" value="1"/>
</dbReference>
<evidence type="ECO:0000313" key="5">
    <source>
        <dbReference type="EMBL" id="KEQ24409.1"/>
    </source>
</evidence>
<evidence type="ECO:0000259" key="3">
    <source>
        <dbReference type="Pfam" id="PF01408"/>
    </source>
</evidence>
<dbReference type="Gene3D" id="3.40.50.720">
    <property type="entry name" value="NAD(P)-binding Rossmann-like Domain"/>
    <property type="match status" value="1"/>
</dbReference>
<keyword evidence="2" id="KW-0560">Oxidoreductase</keyword>
<name>A0A081P136_9BACL</name>
<dbReference type="EMBL" id="JNVM01000016">
    <property type="protein sequence ID" value="KEQ24409.1"/>
    <property type="molecule type" value="Genomic_DNA"/>
</dbReference>
<dbReference type="InterPro" id="IPR050984">
    <property type="entry name" value="Gfo/Idh/MocA_domain"/>
</dbReference>
<comment type="caution">
    <text evidence="5">The sequence shown here is derived from an EMBL/GenBank/DDBJ whole genome shotgun (WGS) entry which is preliminary data.</text>
</comment>
<dbReference type="InterPro" id="IPR000683">
    <property type="entry name" value="Gfo/Idh/MocA-like_OxRdtase_N"/>
</dbReference>
<feature type="domain" description="GFO/IDH/MocA-like oxidoreductase" evidence="4">
    <location>
        <begin position="134"/>
        <end position="253"/>
    </location>
</feature>
<organism evidence="5 6">
    <name type="scientific">Paenibacillus tyrfis</name>
    <dbReference type="NCBI Taxonomy" id="1501230"/>
    <lineage>
        <taxon>Bacteria</taxon>
        <taxon>Bacillati</taxon>
        <taxon>Bacillota</taxon>
        <taxon>Bacilli</taxon>
        <taxon>Bacillales</taxon>
        <taxon>Paenibacillaceae</taxon>
        <taxon>Paenibacillus</taxon>
    </lineage>
</organism>
<dbReference type="AlphaFoldDB" id="A0A081P136"/>
<comment type="similarity">
    <text evidence="1">Belongs to the Gfo/Idh/MocA family.</text>
</comment>
<dbReference type="GO" id="GO:0000166">
    <property type="term" value="F:nucleotide binding"/>
    <property type="evidence" value="ECO:0007669"/>
    <property type="project" value="InterPro"/>
</dbReference>
<protein>
    <submittedName>
        <fullName evidence="5">Oxidoreductase</fullName>
    </submittedName>
</protein>
<evidence type="ECO:0000259" key="4">
    <source>
        <dbReference type="Pfam" id="PF22725"/>
    </source>
</evidence>
<evidence type="ECO:0000256" key="1">
    <source>
        <dbReference type="ARBA" id="ARBA00010928"/>
    </source>
</evidence>
<keyword evidence="6" id="KW-1185">Reference proteome</keyword>
<accession>A0A081P136</accession>
<evidence type="ECO:0000313" key="6">
    <source>
        <dbReference type="Proteomes" id="UP000028123"/>
    </source>
</evidence>
<reference evidence="5 6" key="1">
    <citation type="submission" date="2014-06" db="EMBL/GenBank/DDBJ databases">
        <title>Draft genome sequence of Paenibacillus sp. MSt1.</title>
        <authorList>
            <person name="Aw Y.K."/>
            <person name="Ong K.S."/>
            <person name="Gan H.M."/>
            <person name="Lee S.M."/>
        </authorList>
    </citation>
    <scope>NUCLEOTIDE SEQUENCE [LARGE SCALE GENOMIC DNA]</scope>
    <source>
        <strain evidence="5 6">MSt1</strain>
    </source>
</reference>
<dbReference type="Gene3D" id="3.30.360.10">
    <property type="entry name" value="Dihydrodipicolinate Reductase, domain 2"/>
    <property type="match status" value="1"/>
</dbReference>
<dbReference type="SUPFAM" id="SSF55347">
    <property type="entry name" value="Glyceraldehyde-3-phosphate dehydrogenase-like, C-terminal domain"/>
    <property type="match status" value="1"/>
</dbReference>
<dbReference type="InterPro" id="IPR055170">
    <property type="entry name" value="GFO_IDH_MocA-like_dom"/>
</dbReference>
<dbReference type="SUPFAM" id="SSF51735">
    <property type="entry name" value="NAD(P)-binding Rossmann-fold domains"/>
    <property type="match status" value="1"/>
</dbReference>
<sequence>MRGSKVRWGVIGCAGIAVRSVIPGIQQSATGAVEAISSRGLDKAKETAERLNIPKAYGSYEELLADPEIDAVYIPLPNHLHKEWTIRAAEAGKHVLCEKPTAMDAAEAEEMAEACRRAGVTFAEAFMYRYHPRYAAIKAVIRSGEIGEIRAIHGAFTFNNAKDAGNVRYKQWMGGGSIYDVGVYPISAARFILEQEPEAVTVHAFFSPEHDHVDMMASGLLEFAGGVALTFDCGMWAAGRNTLEIVGTEGRIEVPSAYVVHENAQDHFYVIAGGEKREVEVPYVNQYALQADAFGRNVLHGEPMPFGPSDAVNNMRAVDACLTSARERRRVELNLSS</sequence>
<dbReference type="PANTHER" id="PTHR22604">
    <property type="entry name" value="OXIDOREDUCTASES"/>
    <property type="match status" value="1"/>
</dbReference>
<proteinExistence type="inferred from homology"/>
<dbReference type="OrthoDB" id="9815825at2"/>
<dbReference type="GO" id="GO:0016491">
    <property type="term" value="F:oxidoreductase activity"/>
    <property type="evidence" value="ECO:0007669"/>
    <property type="project" value="UniProtKB-KW"/>
</dbReference>
<gene>
    <name evidence="5" type="ORF">ET33_08990</name>
</gene>